<evidence type="ECO:0000313" key="3">
    <source>
        <dbReference type="EMBL" id="GEQ49004.1"/>
    </source>
</evidence>
<dbReference type="Gene3D" id="3.60.10.10">
    <property type="entry name" value="Endonuclease/exonuclease/phosphatase"/>
    <property type="match status" value="1"/>
</dbReference>
<reference evidence="4" key="2">
    <citation type="journal article" date="2020" name="Int. Dairy J.">
        <title>Lactic acid bacterial diversity in Brie cheese focusing on salt concentration and pH of isolation medium and characterisation of halophilic and alkaliphilic lactic acid bacterial isolates.</title>
        <authorList>
            <person name="Unno R."/>
            <person name="Matsutani M."/>
            <person name="Suzuki T."/>
            <person name="Kodama K."/>
            <person name="Matsushita H."/>
            <person name="Yamasato K."/>
            <person name="Koizumi Y."/>
            <person name="Ishikawa M."/>
        </authorList>
    </citation>
    <scope>NUCLEOTIDE SEQUENCE</scope>
    <source>
        <strain evidence="4">7C1</strain>
        <strain evidence="3">8C4</strain>
    </source>
</reference>
<sequence length="360" mass="41271">MKKIFYTVGTILGFILLLLLGYIVYLYVDYDRLPDNIALEPKQNSKEKLPTEQTLRAMTFNIGYGAYTSDYTFFMDGGESARAKDRKTVLENMEGIVETTENIDPTIAFFQEVDQDGDRSQHVDEVDFLQKSFAQKSSVYGQNYDSSYLFYPFLEPIGQATSGLVTLSQSNILQATRYSLPIETNFNKFFDLDRAFTVSRIPVENQKELLAINVHLSAYTKDPVVQEQQMQKLFDIMETEYQKDNYVIVGGDYNHDLLGNSPEIFATTENRHSWDQPFPEESLPENFHIPKDNLAEEKVPSTRKLDTPYEKGSSYVSLLDGFILSDNLTVEAVEVEDEEFINSDHNPVWLDFQLADKTND</sequence>
<evidence type="ECO:0000256" key="1">
    <source>
        <dbReference type="SAM" id="Phobius"/>
    </source>
</evidence>
<dbReference type="GO" id="GO:0006506">
    <property type="term" value="P:GPI anchor biosynthetic process"/>
    <property type="evidence" value="ECO:0007669"/>
    <property type="project" value="TreeGrafter"/>
</dbReference>
<protein>
    <submittedName>
        <fullName evidence="4">Metal-dependent hydrolase</fullName>
    </submittedName>
</protein>
<dbReference type="GO" id="GO:0016787">
    <property type="term" value="F:hydrolase activity"/>
    <property type="evidence" value="ECO:0007669"/>
    <property type="project" value="UniProtKB-KW"/>
</dbReference>
<keyword evidence="1" id="KW-0472">Membrane</keyword>
<dbReference type="InterPro" id="IPR051916">
    <property type="entry name" value="GPI-anchor_lipid_remodeler"/>
</dbReference>
<dbReference type="SUPFAM" id="SSF56219">
    <property type="entry name" value="DNase I-like"/>
    <property type="match status" value="1"/>
</dbReference>
<dbReference type="InterPro" id="IPR036691">
    <property type="entry name" value="Endo/exonu/phosph_ase_sf"/>
</dbReference>
<evidence type="ECO:0000313" key="6">
    <source>
        <dbReference type="Proteomes" id="UP000886607"/>
    </source>
</evidence>
<keyword evidence="1" id="KW-1133">Transmembrane helix</keyword>
<evidence type="ECO:0000259" key="2">
    <source>
        <dbReference type="Pfam" id="PF03372"/>
    </source>
</evidence>
<dbReference type="AlphaFoldDB" id="A0AAN4RKG1"/>
<feature type="domain" description="Endonuclease/exonuclease/phosphatase" evidence="2">
    <location>
        <begin position="58"/>
        <end position="345"/>
    </location>
</feature>
<evidence type="ECO:0000313" key="5">
    <source>
        <dbReference type="Proteomes" id="UP000886597"/>
    </source>
</evidence>
<feature type="transmembrane region" description="Helical" evidence="1">
    <location>
        <begin position="5"/>
        <end position="28"/>
    </location>
</feature>
<dbReference type="Pfam" id="PF03372">
    <property type="entry name" value="Exo_endo_phos"/>
    <property type="match status" value="1"/>
</dbReference>
<evidence type="ECO:0000313" key="4">
    <source>
        <dbReference type="EMBL" id="GEQ54082.1"/>
    </source>
</evidence>
<dbReference type="GO" id="GO:0016020">
    <property type="term" value="C:membrane"/>
    <property type="evidence" value="ECO:0007669"/>
    <property type="project" value="GOC"/>
</dbReference>
<keyword evidence="1" id="KW-0812">Transmembrane</keyword>
<dbReference type="InterPro" id="IPR018247">
    <property type="entry name" value="EF_Hand_1_Ca_BS"/>
</dbReference>
<dbReference type="KEGG" id="tkr:C7K43_01930"/>
<dbReference type="PROSITE" id="PS00018">
    <property type="entry name" value="EF_HAND_1"/>
    <property type="match status" value="1"/>
</dbReference>
<accession>A0AAN4RKG1</accession>
<dbReference type="PANTHER" id="PTHR14859:SF1">
    <property type="entry name" value="PGAP2-INTERACTING PROTEIN"/>
    <property type="match status" value="1"/>
</dbReference>
<dbReference type="InterPro" id="IPR005135">
    <property type="entry name" value="Endo/exonuclease/phosphatase"/>
</dbReference>
<organism evidence="4 5">
    <name type="scientific">Tetragenococcus koreensis</name>
    <dbReference type="NCBI Taxonomy" id="290335"/>
    <lineage>
        <taxon>Bacteria</taxon>
        <taxon>Bacillati</taxon>
        <taxon>Bacillota</taxon>
        <taxon>Bacilli</taxon>
        <taxon>Lactobacillales</taxon>
        <taxon>Enterococcaceae</taxon>
        <taxon>Tetragenococcus</taxon>
    </lineage>
</organism>
<keyword evidence="4" id="KW-0378">Hydrolase</keyword>
<keyword evidence="6" id="KW-1185">Reference proteome</keyword>
<dbReference type="PANTHER" id="PTHR14859">
    <property type="entry name" value="CALCOFLUOR WHITE HYPERSENSITIVE PROTEIN PRECURSOR"/>
    <property type="match status" value="1"/>
</dbReference>
<dbReference type="Proteomes" id="UP000886597">
    <property type="component" value="Unassembled WGS sequence"/>
</dbReference>
<gene>
    <name evidence="3" type="ORF">TK11N_08560</name>
    <name evidence="4" type="ORF">TK2N_09260</name>
</gene>
<reference evidence="4" key="1">
    <citation type="submission" date="2019-08" db="EMBL/GenBank/DDBJ databases">
        <authorList>
            <person name="Ishikawa M."/>
            <person name="Suzuki T."/>
            <person name="Matsutani M."/>
        </authorList>
    </citation>
    <scope>NUCLEOTIDE SEQUENCE</scope>
    <source>
        <strain evidence="4">7C1</strain>
        <strain evidence="3">8C4</strain>
    </source>
</reference>
<proteinExistence type="predicted"/>
<name>A0AAN4RKG1_9ENTE</name>
<dbReference type="Proteomes" id="UP000886607">
    <property type="component" value="Unassembled WGS sequence"/>
</dbReference>
<dbReference type="RefSeq" id="WP_124005303.1">
    <property type="nucleotide sequence ID" value="NZ_BJYN01000004.1"/>
</dbReference>
<dbReference type="EMBL" id="BKBQ01000011">
    <property type="protein sequence ID" value="GEQ54082.1"/>
    <property type="molecule type" value="Genomic_DNA"/>
</dbReference>
<comment type="caution">
    <text evidence="4">The sequence shown here is derived from an EMBL/GenBank/DDBJ whole genome shotgun (WGS) entry which is preliminary data.</text>
</comment>
<dbReference type="EMBL" id="BKBO01000010">
    <property type="protein sequence ID" value="GEQ49004.1"/>
    <property type="molecule type" value="Genomic_DNA"/>
</dbReference>
<dbReference type="GeneID" id="69984697"/>